<evidence type="ECO:0000313" key="2">
    <source>
        <dbReference type="Proteomes" id="UP000184671"/>
    </source>
</evidence>
<sequence length="29" mass="3054">MKTFAATAATCIAGTLQPVSHRHGPLFLI</sequence>
<dbReference type="EMBL" id="FMID01000039">
    <property type="protein sequence ID" value="SCL75715.1"/>
    <property type="molecule type" value="Genomic_DNA"/>
</dbReference>
<reference evidence="1 2" key="1">
    <citation type="submission" date="2016-08" db="EMBL/GenBank/DDBJ databases">
        <authorList>
            <person name="Seilhamer J.J."/>
        </authorList>
    </citation>
    <scope>NUCLEOTIDE SEQUENCE [LARGE SCALE GENOMIC DNA]</scope>
    <source>
        <strain evidence="1">L21-II-0</strain>
    </source>
</reference>
<proteinExistence type="predicted"/>
<name>A0A1M4MLB3_9EURY</name>
<accession>A0A1M4MLB3</accession>
<evidence type="ECO:0000313" key="1">
    <source>
        <dbReference type="EMBL" id="SCL75715.1"/>
    </source>
</evidence>
<gene>
    <name evidence="1" type="ORF">L21_1626</name>
</gene>
<dbReference type="Proteomes" id="UP000184671">
    <property type="component" value="Unassembled WGS sequence"/>
</dbReference>
<organism evidence="1 2">
    <name type="scientific">Methanoculleus chikugoensis</name>
    <dbReference type="NCBI Taxonomy" id="118126"/>
    <lineage>
        <taxon>Archaea</taxon>
        <taxon>Methanobacteriati</taxon>
        <taxon>Methanobacteriota</taxon>
        <taxon>Stenosarchaea group</taxon>
        <taxon>Methanomicrobia</taxon>
        <taxon>Methanomicrobiales</taxon>
        <taxon>Methanomicrobiaceae</taxon>
        <taxon>Methanoculleus</taxon>
    </lineage>
</organism>
<protein>
    <submittedName>
        <fullName evidence="1">Uncharacterized protein</fullName>
    </submittedName>
</protein>
<dbReference type="AlphaFoldDB" id="A0A1M4MLB3"/>